<reference evidence="5" key="1">
    <citation type="journal article" date="2012" name="Science">
        <title>The Paleozoic origin of enzymatic lignin decomposition reconstructed from 31 fungal genomes.</title>
        <authorList>
            <person name="Floudas D."/>
            <person name="Binder M."/>
            <person name="Riley R."/>
            <person name="Barry K."/>
            <person name="Blanchette R.A."/>
            <person name="Henrissat B."/>
            <person name="Martinez A.T."/>
            <person name="Otillar R."/>
            <person name="Spatafora J.W."/>
            <person name="Yadav J.S."/>
            <person name="Aerts A."/>
            <person name="Benoit I."/>
            <person name="Boyd A."/>
            <person name="Carlson A."/>
            <person name="Copeland A."/>
            <person name="Coutinho P.M."/>
            <person name="de Vries R.P."/>
            <person name="Ferreira P."/>
            <person name="Findley K."/>
            <person name="Foster B."/>
            <person name="Gaskell J."/>
            <person name="Glotzer D."/>
            <person name="Gorecki P."/>
            <person name="Heitman J."/>
            <person name="Hesse C."/>
            <person name="Hori C."/>
            <person name="Igarashi K."/>
            <person name="Jurgens J.A."/>
            <person name="Kallen N."/>
            <person name="Kersten P."/>
            <person name="Kohler A."/>
            <person name="Kuees U."/>
            <person name="Kumar T.K.A."/>
            <person name="Kuo A."/>
            <person name="LaButti K."/>
            <person name="Larrondo L.F."/>
            <person name="Lindquist E."/>
            <person name="Ling A."/>
            <person name="Lombard V."/>
            <person name="Lucas S."/>
            <person name="Lundell T."/>
            <person name="Martin R."/>
            <person name="McLaughlin D.J."/>
            <person name="Morgenstern I."/>
            <person name="Morin E."/>
            <person name="Murat C."/>
            <person name="Nagy L.G."/>
            <person name="Nolan M."/>
            <person name="Ohm R.A."/>
            <person name="Patyshakuliyeva A."/>
            <person name="Rokas A."/>
            <person name="Ruiz-Duenas F.J."/>
            <person name="Sabat G."/>
            <person name="Salamov A."/>
            <person name="Samejima M."/>
            <person name="Schmutz J."/>
            <person name="Slot J.C."/>
            <person name="St John F."/>
            <person name="Stenlid J."/>
            <person name="Sun H."/>
            <person name="Sun S."/>
            <person name="Syed K."/>
            <person name="Tsang A."/>
            <person name="Wiebenga A."/>
            <person name="Young D."/>
            <person name="Pisabarro A."/>
            <person name="Eastwood D.C."/>
            <person name="Martin F."/>
            <person name="Cullen D."/>
            <person name="Grigoriev I.V."/>
            <person name="Hibbett D.S."/>
        </authorList>
    </citation>
    <scope>NUCLEOTIDE SEQUENCE [LARGE SCALE GENOMIC DNA]</scope>
    <source>
        <strain evidence="5">TFB10046</strain>
    </source>
</reference>
<dbReference type="Proteomes" id="UP000006514">
    <property type="component" value="Unassembled WGS sequence"/>
</dbReference>
<dbReference type="GO" id="GO:0003723">
    <property type="term" value="F:RNA binding"/>
    <property type="evidence" value="ECO:0007669"/>
    <property type="project" value="TreeGrafter"/>
</dbReference>
<keyword evidence="2" id="KW-0053">Apoptosis</keyword>
<dbReference type="KEGG" id="adl:AURDEDRAFT_154207"/>
<dbReference type="PANTHER" id="PTHR12758">
    <property type="entry name" value="APOPTOSIS INHIBITOR 5-RELATED"/>
    <property type="match status" value="1"/>
</dbReference>
<feature type="compositionally biased region" description="Gly residues" evidence="3">
    <location>
        <begin position="525"/>
        <end position="539"/>
    </location>
</feature>
<keyword evidence="5" id="KW-1185">Reference proteome</keyword>
<feature type="compositionally biased region" description="Basic and acidic residues" evidence="3">
    <location>
        <begin position="437"/>
        <end position="447"/>
    </location>
</feature>
<dbReference type="InParanoid" id="J0WWQ4"/>
<protein>
    <recommendedName>
        <fullName evidence="6">ARM repeat-containing protein</fullName>
    </recommendedName>
</protein>
<dbReference type="OrthoDB" id="19224at2759"/>
<evidence type="ECO:0000256" key="2">
    <source>
        <dbReference type="ARBA" id="ARBA00022703"/>
    </source>
</evidence>
<dbReference type="InterPro" id="IPR016024">
    <property type="entry name" value="ARM-type_fold"/>
</dbReference>
<evidence type="ECO:0008006" key="6">
    <source>
        <dbReference type="Google" id="ProtNLM"/>
    </source>
</evidence>
<evidence type="ECO:0000313" key="4">
    <source>
        <dbReference type="EMBL" id="EJD37954.1"/>
    </source>
</evidence>
<evidence type="ECO:0000256" key="1">
    <source>
        <dbReference type="ARBA" id="ARBA00009515"/>
    </source>
</evidence>
<proteinExistence type="inferred from homology"/>
<gene>
    <name evidence="4" type="ORF">AURDEDRAFT_154207</name>
</gene>
<accession>J0WWQ4</accession>
<comment type="similarity">
    <text evidence="1">Belongs to the API5 family.</text>
</comment>
<organism evidence="4 5">
    <name type="scientific">Auricularia subglabra (strain TFB-10046 / SS5)</name>
    <name type="common">White-rot fungus</name>
    <name type="synonym">Auricularia delicata (strain TFB10046)</name>
    <dbReference type="NCBI Taxonomy" id="717982"/>
    <lineage>
        <taxon>Eukaryota</taxon>
        <taxon>Fungi</taxon>
        <taxon>Dikarya</taxon>
        <taxon>Basidiomycota</taxon>
        <taxon>Agaricomycotina</taxon>
        <taxon>Agaricomycetes</taxon>
        <taxon>Auriculariales</taxon>
        <taxon>Auriculariaceae</taxon>
        <taxon>Auricularia</taxon>
    </lineage>
</organism>
<evidence type="ECO:0000256" key="3">
    <source>
        <dbReference type="SAM" id="MobiDB-lite"/>
    </source>
</evidence>
<dbReference type="EMBL" id="JH687832">
    <property type="protein sequence ID" value="EJD37954.1"/>
    <property type="molecule type" value="Genomic_DNA"/>
</dbReference>
<dbReference type="GO" id="GO:0006915">
    <property type="term" value="P:apoptotic process"/>
    <property type="evidence" value="ECO:0007669"/>
    <property type="project" value="UniProtKB-KW"/>
</dbReference>
<dbReference type="PANTHER" id="PTHR12758:SF19">
    <property type="entry name" value="APOPTOSIS INHIBITOR 5"/>
    <property type="match status" value="1"/>
</dbReference>
<dbReference type="SUPFAM" id="SSF48371">
    <property type="entry name" value="ARM repeat"/>
    <property type="match status" value="1"/>
</dbReference>
<dbReference type="eggNOG" id="KOG2213">
    <property type="taxonomic scope" value="Eukaryota"/>
</dbReference>
<name>J0WWQ4_AURST</name>
<dbReference type="OMA" id="DHIHIDA"/>
<dbReference type="InterPro" id="IPR011989">
    <property type="entry name" value="ARM-like"/>
</dbReference>
<dbReference type="AlphaFoldDB" id="J0WWQ4"/>
<evidence type="ECO:0000313" key="5">
    <source>
        <dbReference type="Proteomes" id="UP000006514"/>
    </source>
</evidence>
<dbReference type="GO" id="GO:0005634">
    <property type="term" value="C:nucleus"/>
    <property type="evidence" value="ECO:0007669"/>
    <property type="project" value="TreeGrafter"/>
</dbReference>
<feature type="region of interest" description="Disordered" evidence="3">
    <location>
        <begin position="392"/>
        <end position="460"/>
    </location>
</feature>
<feature type="region of interest" description="Disordered" evidence="3">
    <location>
        <begin position="524"/>
        <end position="575"/>
    </location>
</feature>
<dbReference type="Pfam" id="PF05918">
    <property type="entry name" value="API5"/>
    <property type="match status" value="1"/>
</dbReference>
<dbReference type="InterPro" id="IPR008383">
    <property type="entry name" value="API5"/>
</dbReference>
<sequence>MSFSQGAVEAEASTRALLEKAAAAKHREPHGALRKDVLRRLTTLSKSPHASVKRLVAENLRYFFRDFPALEDEVINAVYDICEDGDQTVRIAGYRAIVELSREDHKWTKRNTDVLLQLLQSDDAVELEVITHALIDHIHIDAAAALSVMCDHAAADLRKLVVEFFLHQGKEPIEGHMRGGPQSEAQAVFRDGLLRILPKSTPQEAVQITEQLLLPLSSFAPGQPYRNQLLEVLIEHCKNALKTDVRAKNPLTLPTTLPLLECASKVPGVPLMRFNATFVLTKATLTRLTPEVQLKVLEYHIAAVTAPKIPVAERDEALNNTGFIIETLARAHGSELWTVVEKLANAFISRGTACPPPLVPAWRMLQQQAEMEPRNVAGDALHLIKSVLNPPLVPPPGLNRSSSTGIKRKATEPASAPAPRGPGGLFAKAMQDAVPGSDDRLSKRMRVDSAPSAHVKERTPPPAPLVARIQIDRQDGARSAPPSLLKRMLDSTPTPVSPVPPVAKGNGHWRGGGISSPSLSARIAGGRGGARGARGGGGAPSLLHRLSNGGDSMDVDRPRAPARRMRVYNAAGARR</sequence>
<dbReference type="Gene3D" id="1.25.10.10">
    <property type="entry name" value="Leucine-rich Repeat Variant"/>
    <property type="match status" value="1"/>
</dbReference>